<accession>K9EDP6</accession>
<dbReference type="GO" id="GO:0004540">
    <property type="term" value="F:RNA nuclease activity"/>
    <property type="evidence" value="ECO:0007669"/>
    <property type="project" value="InterPro"/>
</dbReference>
<dbReference type="PATRIC" id="fig|883066.3.peg.723"/>
<dbReference type="STRING" id="202789.GCA_001457435_01427"/>
<dbReference type="EMBL" id="AGWL01000003">
    <property type="protein sequence ID" value="EKU95339.1"/>
    <property type="molecule type" value="Genomic_DNA"/>
</dbReference>
<dbReference type="Pfam" id="PF01936">
    <property type="entry name" value="NYN"/>
    <property type="match status" value="1"/>
</dbReference>
<proteinExistence type="predicted"/>
<name>K9EDP6_9ACTO</name>
<evidence type="ECO:0000259" key="1">
    <source>
        <dbReference type="Pfam" id="PF01936"/>
    </source>
</evidence>
<evidence type="ECO:0000313" key="2">
    <source>
        <dbReference type="EMBL" id="EKU95339.1"/>
    </source>
</evidence>
<organism evidence="2 3">
    <name type="scientific">Actinobaculum massiliense ACS-171-V-Col2</name>
    <dbReference type="NCBI Taxonomy" id="883066"/>
    <lineage>
        <taxon>Bacteria</taxon>
        <taxon>Bacillati</taxon>
        <taxon>Actinomycetota</taxon>
        <taxon>Actinomycetes</taxon>
        <taxon>Actinomycetales</taxon>
        <taxon>Actinomycetaceae</taxon>
        <taxon>Actinobaculum</taxon>
    </lineage>
</organism>
<feature type="domain" description="NYN" evidence="1">
    <location>
        <begin position="13"/>
        <end position="180"/>
    </location>
</feature>
<comment type="caution">
    <text evidence="2">The sequence shown here is derived from an EMBL/GenBank/DDBJ whole genome shotgun (WGS) entry which is preliminary data.</text>
</comment>
<sequence length="227" mass="26008">MQSDDPQETVEQKMAVVVDYQNMQITAAKIFLPGKPVGEALIDPYLLAREIARVKNASLAEHTYYSKYHVNAQFVDVYRGIPREDDDPFAYHLDSKQHDYWQDTPGDPVVRVTSRPLRYRWGLENGVNVPIRESRHEKGIDVLCALSLVRLARSGEYDIVVLASHDTDLAPALDAAYNVGGAKIEAVKWFDKTGRALQGFMRTEHDLWTTQLDEESFERSRDFHYYS</sequence>
<protein>
    <recommendedName>
        <fullName evidence="1">NYN domain-containing protein</fullName>
    </recommendedName>
</protein>
<evidence type="ECO:0000313" key="3">
    <source>
        <dbReference type="Proteomes" id="UP000009888"/>
    </source>
</evidence>
<dbReference type="AlphaFoldDB" id="K9EDP6"/>
<dbReference type="Proteomes" id="UP000009888">
    <property type="component" value="Unassembled WGS sequence"/>
</dbReference>
<dbReference type="InterPro" id="IPR021139">
    <property type="entry name" value="NYN"/>
</dbReference>
<dbReference type="Gene3D" id="3.40.50.1010">
    <property type="entry name" value="5'-nuclease"/>
    <property type="match status" value="1"/>
</dbReference>
<dbReference type="RefSeq" id="WP_007000910.1">
    <property type="nucleotide sequence ID" value="NZ_JH992955.1"/>
</dbReference>
<reference evidence="2 3" key="1">
    <citation type="submission" date="2012-09" db="EMBL/GenBank/DDBJ databases">
        <title>The Genome Sequence of Actinobaculum massiliae ACS-171-V-COL2.</title>
        <authorList>
            <consortium name="The Broad Institute Genome Sequencing Platform"/>
            <person name="Earl A."/>
            <person name="Ward D."/>
            <person name="Feldgarden M."/>
            <person name="Gevers D."/>
            <person name="Saerens B."/>
            <person name="Vaneechoutte M."/>
            <person name="Walker B."/>
            <person name="Young S.K."/>
            <person name="Zeng Q."/>
            <person name="Gargeya S."/>
            <person name="Fitzgerald M."/>
            <person name="Haas B."/>
            <person name="Abouelleil A."/>
            <person name="Alvarado L."/>
            <person name="Arachchi H.M."/>
            <person name="Berlin A."/>
            <person name="Chapman S.B."/>
            <person name="Goldberg J."/>
            <person name="Griggs A."/>
            <person name="Gujja S."/>
            <person name="Hansen M."/>
            <person name="Howarth C."/>
            <person name="Imamovic A."/>
            <person name="Larimer J."/>
            <person name="McCowen C."/>
            <person name="Montmayeur A."/>
            <person name="Murphy C."/>
            <person name="Neiman D."/>
            <person name="Pearson M."/>
            <person name="Priest M."/>
            <person name="Roberts A."/>
            <person name="Saif S."/>
            <person name="Shea T."/>
            <person name="Sisk P."/>
            <person name="Sykes S."/>
            <person name="Wortman J."/>
            <person name="Nusbaum C."/>
            <person name="Birren B."/>
        </authorList>
    </citation>
    <scope>NUCLEOTIDE SEQUENCE [LARGE SCALE GENOMIC DNA]</scope>
    <source>
        <strain evidence="3">ACS-171-V-Col2</strain>
    </source>
</reference>
<keyword evidence="3" id="KW-1185">Reference proteome</keyword>
<dbReference type="eggNOG" id="COG1432">
    <property type="taxonomic scope" value="Bacteria"/>
</dbReference>
<dbReference type="HOGENOM" id="CLU_1320084_0_0_11"/>
<gene>
    <name evidence="2" type="ORF">HMPREF9233_00704</name>
</gene>